<proteinExistence type="predicted"/>
<evidence type="ECO:0000313" key="1">
    <source>
        <dbReference type="EMBL" id="MFD2872010.1"/>
    </source>
</evidence>
<evidence type="ECO:0000313" key="2">
    <source>
        <dbReference type="Proteomes" id="UP001597557"/>
    </source>
</evidence>
<comment type="caution">
    <text evidence="1">The sequence shown here is derived from an EMBL/GenBank/DDBJ whole genome shotgun (WGS) entry which is preliminary data.</text>
</comment>
<dbReference type="EMBL" id="JBHUPD010000001">
    <property type="protein sequence ID" value="MFD2872010.1"/>
    <property type="molecule type" value="Genomic_DNA"/>
</dbReference>
<keyword evidence="2" id="KW-1185">Reference proteome</keyword>
<organism evidence="1 2">
    <name type="scientific">Mucilaginibacter ximonensis</name>
    <dbReference type="NCBI Taxonomy" id="538021"/>
    <lineage>
        <taxon>Bacteria</taxon>
        <taxon>Pseudomonadati</taxon>
        <taxon>Bacteroidota</taxon>
        <taxon>Sphingobacteriia</taxon>
        <taxon>Sphingobacteriales</taxon>
        <taxon>Sphingobacteriaceae</taxon>
        <taxon>Mucilaginibacter</taxon>
    </lineage>
</organism>
<dbReference type="Proteomes" id="UP001597557">
    <property type="component" value="Unassembled WGS sequence"/>
</dbReference>
<evidence type="ECO:0008006" key="3">
    <source>
        <dbReference type="Google" id="ProtNLM"/>
    </source>
</evidence>
<reference evidence="2" key="1">
    <citation type="journal article" date="2019" name="Int. J. Syst. Evol. Microbiol.">
        <title>The Global Catalogue of Microorganisms (GCM) 10K type strain sequencing project: providing services to taxonomists for standard genome sequencing and annotation.</title>
        <authorList>
            <consortium name="The Broad Institute Genomics Platform"/>
            <consortium name="The Broad Institute Genome Sequencing Center for Infectious Disease"/>
            <person name="Wu L."/>
            <person name="Ma J."/>
        </authorList>
    </citation>
    <scope>NUCLEOTIDE SEQUENCE [LARGE SCALE GENOMIC DNA]</scope>
    <source>
        <strain evidence="2">KCTC 22437</strain>
    </source>
</reference>
<name>A0ABW5Y9P6_9SPHI</name>
<gene>
    <name evidence="1" type="ORF">ACFS5N_05990</name>
</gene>
<accession>A0ABW5Y9P6</accession>
<protein>
    <recommendedName>
        <fullName evidence="3">DKNYY family protein</fullName>
    </recommendedName>
</protein>
<sequence length="287" mass="33630">MDEQLFSKEELAEILKEATVNENKYLDTTVIDGKATEKSINTISLNNQLIFTVGNDFTGYKHLRERHSRFTYKNYWIKTEDGTIKLDRPSKFHPDMAPGIDYTKIADAIFAEENKNVTINHRPDVFDKYTGTYAHKDNPPEKYHLLTYKDTKIVHTMYPDKKKHNLKAVAKFGKGHVKATRQLNPENDYADLFIPYEDPEGKTAYSILIRKFYQEQIERVFIQQHGENEAVESLFLLGEREIHDFASFDHPMMSHFQHRDLIDYEKIINQMAEGAETIEIDPSTFRW</sequence>
<dbReference type="RefSeq" id="WP_377183253.1">
    <property type="nucleotide sequence ID" value="NZ_JBHUPD010000001.1"/>
</dbReference>